<dbReference type="PRINTS" id="PR00154">
    <property type="entry name" value="AMPBINDING"/>
</dbReference>
<evidence type="ECO:0000256" key="4">
    <source>
        <dbReference type="ARBA" id="ARBA00022840"/>
    </source>
</evidence>
<keyword evidence="8" id="KW-1185">Reference proteome</keyword>
<dbReference type="GO" id="GO:0004467">
    <property type="term" value="F:long-chain fatty acid-CoA ligase activity"/>
    <property type="evidence" value="ECO:0007669"/>
    <property type="project" value="UniProtKB-EC"/>
</dbReference>
<evidence type="ECO:0000256" key="5">
    <source>
        <dbReference type="ARBA" id="ARBA00036813"/>
    </source>
</evidence>
<keyword evidence="3" id="KW-0547">Nucleotide-binding</keyword>
<dbReference type="InterPro" id="IPR020459">
    <property type="entry name" value="AMP-binding"/>
</dbReference>
<keyword evidence="2 7" id="KW-0436">Ligase</keyword>
<dbReference type="InterPro" id="IPR000873">
    <property type="entry name" value="AMP-dep_synth/lig_dom"/>
</dbReference>
<evidence type="ECO:0000259" key="6">
    <source>
        <dbReference type="Pfam" id="PF00501"/>
    </source>
</evidence>
<dbReference type="PANTHER" id="PTHR43272">
    <property type="entry name" value="LONG-CHAIN-FATTY-ACID--COA LIGASE"/>
    <property type="match status" value="1"/>
</dbReference>
<dbReference type="Gene3D" id="3.40.50.12780">
    <property type="entry name" value="N-terminal domain of ligase-like"/>
    <property type="match status" value="1"/>
</dbReference>
<comment type="catalytic activity">
    <reaction evidence="5">
        <text>a long-chain fatty acid + ATP + CoA = a long-chain fatty acyl-CoA + AMP + diphosphate</text>
        <dbReference type="Rhea" id="RHEA:15421"/>
        <dbReference type="ChEBI" id="CHEBI:30616"/>
        <dbReference type="ChEBI" id="CHEBI:33019"/>
        <dbReference type="ChEBI" id="CHEBI:57287"/>
        <dbReference type="ChEBI" id="CHEBI:57560"/>
        <dbReference type="ChEBI" id="CHEBI:83139"/>
        <dbReference type="ChEBI" id="CHEBI:456215"/>
        <dbReference type="EC" id="6.2.1.3"/>
    </reaction>
</comment>
<dbReference type="InterPro" id="IPR020845">
    <property type="entry name" value="AMP-binding_CS"/>
</dbReference>
<dbReference type="InterPro" id="IPR042099">
    <property type="entry name" value="ANL_N_sf"/>
</dbReference>
<dbReference type="SUPFAM" id="SSF56801">
    <property type="entry name" value="Acetyl-CoA synthetase-like"/>
    <property type="match status" value="1"/>
</dbReference>
<dbReference type="Proteomes" id="UP001479436">
    <property type="component" value="Unassembled WGS sequence"/>
</dbReference>
<evidence type="ECO:0000313" key="8">
    <source>
        <dbReference type="Proteomes" id="UP001479436"/>
    </source>
</evidence>
<dbReference type="EMBL" id="JASJQH010000010">
    <property type="protein sequence ID" value="KAK9768641.1"/>
    <property type="molecule type" value="Genomic_DNA"/>
</dbReference>
<proteinExistence type="inferred from homology"/>
<keyword evidence="4" id="KW-0067">ATP-binding</keyword>
<evidence type="ECO:0000313" key="7">
    <source>
        <dbReference type="EMBL" id="KAK9768641.1"/>
    </source>
</evidence>
<organism evidence="7 8">
    <name type="scientific">Basidiobolus ranarum</name>
    <dbReference type="NCBI Taxonomy" id="34480"/>
    <lineage>
        <taxon>Eukaryota</taxon>
        <taxon>Fungi</taxon>
        <taxon>Fungi incertae sedis</taxon>
        <taxon>Zoopagomycota</taxon>
        <taxon>Entomophthoromycotina</taxon>
        <taxon>Basidiobolomycetes</taxon>
        <taxon>Basidiobolales</taxon>
        <taxon>Basidiobolaceae</taxon>
        <taxon>Basidiobolus</taxon>
    </lineage>
</organism>
<evidence type="ECO:0000256" key="1">
    <source>
        <dbReference type="ARBA" id="ARBA00006432"/>
    </source>
</evidence>
<feature type="domain" description="AMP-dependent synthetase/ligase" evidence="6">
    <location>
        <begin position="95"/>
        <end position="501"/>
    </location>
</feature>
<reference evidence="7 8" key="1">
    <citation type="submission" date="2023-04" db="EMBL/GenBank/DDBJ databases">
        <title>Genome of Basidiobolus ranarum AG-B5.</title>
        <authorList>
            <person name="Stajich J.E."/>
            <person name="Carter-House D."/>
            <person name="Gryganskyi A."/>
        </authorList>
    </citation>
    <scope>NUCLEOTIDE SEQUENCE [LARGE SCALE GENOMIC DNA]</scope>
    <source>
        <strain evidence="7 8">AG-B5</strain>
    </source>
</reference>
<accession>A0ABR2X4T7</accession>
<evidence type="ECO:0000256" key="3">
    <source>
        <dbReference type="ARBA" id="ARBA00022741"/>
    </source>
</evidence>
<sequence>MVSSQVFSVAVGEETATSGKPHRYYKTTDALLHTPTSDINTLYDVLQYSARTYKGQEGLGYRKVVKVISEEKVVKKNIGGEIQEEVKTWNYPELGHYNWYTYQEASDVCSSLSAGLLQLGLAPHSKVILFAKTSVEWMLMAQACYMQSLVVVTAYDTLGEDGVLHAVNEGEISVMFTTAELLKTTSNVASKASSLKHVIYMEDAPTETFNNFKDANPTIELHSFDQIKELGVQYPANHQPPKPEDLACIMYTSGTTGAPKGVMLTHANIVAGIAGTSKLYKGILGPGDIIMAYLPLAHVLEFLVEHAVIYWGVALGYGSVRTLTDASVRNCLGDLRELRPTVLTGVPAVWESIRKGVMGKVHAAGGLTTTIFETALYVKRFLTKYHIPSQFIDNIFFKKIKDQTGGRIRIALSGGAPIAAETQEFLTLTVCPILQGYGMTEATAMCSLMSPSNFSYGGSGPPVPCSEVKLVDVEESGYRHNNNPSQGEVWVRGPGVMKGYFNNEELTKEVLTEDGWLKTGDIGEWRPDGGLAIIDRKKNLVKLSNGEYIALERLEALYKTSLFANNLCVYGDSFQSHPVALVVPVEDRIRNLAQQKGVPNAENLSLSELCQHKVVKQGVLQAFNDIAKRSRLVSAEMIQNVYLCDEEWTSENGMLTAAQKIKRRDIIHKYQPEINAMYK</sequence>
<evidence type="ECO:0000256" key="2">
    <source>
        <dbReference type="ARBA" id="ARBA00022598"/>
    </source>
</evidence>
<comment type="caution">
    <text evidence="7">The sequence shown here is derived from an EMBL/GenBank/DDBJ whole genome shotgun (WGS) entry which is preliminary data.</text>
</comment>
<dbReference type="PANTHER" id="PTHR43272:SF83">
    <property type="entry name" value="ACYL-COA SYNTHETASE LONG-CHAIN, ISOFORM J"/>
    <property type="match status" value="1"/>
</dbReference>
<comment type="similarity">
    <text evidence="1">Belongs to the ATP-dependent AMP-binding enzyme family.</text>
</comment>
<dbReference type="EC" id="6.2.1.3" evidence="7"/>
<protein>
    <submittedName>
        <fullName evidence="7">Long-chain fatty acid-CoA ligase</fullName>
        <ecNumber evidence="7">6.2.1.3</ecNumber>
    </submittedName>
</protein>
<name>A0ABR2X4T7_9FUNG</name>
<dbReference type="PROSITE" id="PS00455">
    <property type="entry name" value="AMP_BINDING"/>
    <property type="match status" value="1"/>
</dbReference>
<gene>
    <name evidence="7" type="primary">FAA4_1</name>
    <name evidence="7" type="ORF">K7432_000555</name>
</gene>
<dbReference type="Pfam" id="PF00501">
    <property type="entry name" value="AMP-binding"/>
    <property type="match status" value="1"/>
</dbReference>